<evidence type="ECO:0000313" key="12">
    <source>
        <dbReference type="EMBL" id="AEA34431.1"/>
    </source>
</evidence>
<dbReference type="PROSITE" id="PS51898">
    <property type="entry name" value="TYR_RECOMBINASE"/>
    <property type="match status" value="1"/>
</dbReference>
<dbReference type="SUPFAM" id="SSF56349">
    <property type="entry name" value="DNA breaking-rejoining enzymes"/>
    <property type="match status" value="1"/>
</dbReference>
<sequence length="276" mass="31947">MSTVINEFEEYLNSKYSSKNTIKAYLTDTQEFLKNTKGFDRDDVEVFLVKLFDRGLSSSTITRKLASLSIFFEFLKLKGKVRINPLRVIDKPKQKKMLPKFLEVDDVVALLEGIKDKRDRALFELIYSSSLRASEALGLDINDIDFENLRIRIRRKGGKVVYVPISQRAALFLKDYLKDRKEGPLFLNRYGKRLSDRYLRRLIKKYALSSIFKDVSPHTLRHSKATHLLNSGMDIRLLQRLLGHSSIKATQIYTHLNLKELAQTYDSTHPLAKDDG</sequence>
<dbReference type="Gene3D" id="1.10.443.10">
    <property type="entry name" value="Intergrase catalytic core"/>
    <property type="match status" value="1"/>
</dbReference>
<dbReference type="PANTHER" id="PTHR30349:SF77">
    <property type="entry name" value="TYROSINE RECOMBINASE XERC"/>
    <property type="match status" value="1"/>
</dbReference>
<dbReference type="PANTHER" id="PTHR30349">
    <property type="entry name" value="PHAGE INTEGRASE-RELATED"/>
    <property type="match status" value="1"/>
</dbReference>
<dbReference type="AlphaFoldDB" id="F2LTQ5"/>
<dbReference type="Pfam" id="PF02899">
    <property type="entry name" value="Phage_int_SAM_1"/>
    <property type="match status" value="1"/>
</dbReference>
<dbReference type="GO" id="GO:0051301">
    <property type="term" value="P:cell division"/>
    <property type="evidence" value="ECO:0007669"/>
    <property type="project" value="UniProtKB-KW"/>
</dbReference>
<keyword evidence="7" id="KW-0233">DNA recombination</keyword>
<evidence type="ECO:0000256" key="4">
    <source>
        <dbReference type="ARBA" id="ARBA00022829"/>
    </source>
</evidence>
<evidence type="ECO:0000256" key="7">
    <source>
        <dbReference type="ARBA" id="ARBA00023172"/>
    </source>
</evidence>
<evidence type="ECO:0000259" key="10">
    <source>
        <dbReference type="PROSITE" id="PS51898"/>
    </source>
</evidence>
<evidence type="ECO:0000256" key="1">
    <source>
        <dbReference type="ARBA" id="ARBA00004496"/>
    </source>
</evidence>
<accession>F2LTQ5</accession>
<keyword evidence="13" id="KW-1185">Reference proteome</keyword>
<dbReference type="InterPro" id="IPR010998">
    <property type="entry name" value="Integrase_recombinase_N"/>
</dbReference>
<dbReference type="GO" id="GO:0015074">
    <property type="term" value="P:DNA integration"/>
    <property type="evidence" value="ECO:0007669"/>
    <property type="project" value="UniProtKB-KW"/>
</dbReference>
<dbReference type="Pfam" id="PF00589">
    <property type="entry name" value="Phage_integrase"/>
    <property type="match status" value="1"/>
</dbReference>
<dbReference type="HOGENOM" id="CLU_027562_9_6_7"/>
<evidence type="ECO:0000256" key="9">
    <source>
        <dbReference type="PROSITE-ProRule" id="PRU01248"/>
    </source>
</evidence>
<evidence type="ECO:0000256" key="2">
    <source>
        <dbReference type="ARBA" id="ARBA00022490"/>
    </source>
</evidence>
<protein>
    <submittedName>
        <fullName evidence="12">Tyrosine recombinase xerC</fullName>
    </submittedName>
</protein>
<evidence type="ECO:0000256" key="5">
    <source>
        <dbReference type="ARBA" id="ARBA00022908"/>
    </source>
</evidence>
<dbReference type="InterPro" id="IPR011010">
    <property type="entry name" value="DNA_brk_join_enz"/>
</dbReference>
<dbReference type="InterPro" id="IPR050090">
    <property type="entry name" value="Tyrosine_recombinase_XerCD"/>
</dbReference>
<dbReference type="InParanoid" id="F2LTQ5"/>
<dbReference type="NCBIfam" id="NF040815">
    <property type="entry name" value="recomb_XerA_Arch"/>
    <property type="match status" value="1"/>
</dbReference>
<dbReference type="STRING" id="760142.Hipma_1475"/>
<comment type="subcellular location">
    <subcellularLocation>
        <location evidence="1">Cytoplasm</location>
    </subcellularLocation>
</comment>
<dbReference type="Proteomes" id="UP000008139">
    <property type="component" value="Chromosome"/>
</dbReference>
<dbReference type="GO" id="GO:0003677">
    <property type="term" value="F:DNA binding"/>
    <property type="evidence" value="ECO:0007669"/>
    <property type="project" value="UniProtKB-UniRule"/>
</dbReference>
<evidence type="ECO:0000259" key="11">
    <source>
        <dbReference type="PROSITE" id="PS51900"/>
    </source>
</evidence>
<evidence type="ECO:0000256" key="6">
    <source>
        <dbReference type="ARBA" id="ARBA00023125"/>
    </source>
</evidence>
<dbReference type="RefSeq" id="WP_013682460.1">
    <property type="nucleotide sequence ID" value="NC_015318.1"/>
</dbReference>
<dbReference type="InterPro" id="IPR013762">
    <property type="entry name" value="Integrase-like_cat_sf"/>
</dbReference>
<organism evidence="12 13">
    <name type="scientific">Hippea maritima (strain ATCC 700847 / DSM 10411 / MH2)</name>
    <dbReference type="NCBI Taxonomy" id="760142"/>
    <lineage>
        <taxon>Bacteria</taxon>
        <taxon>Pseudomonadati</taxon>
        <taxon>Campylobacterota</taxon>
        <taxon>Desulfurellia</taxon>
        <taxon>Desulfurellales</taxon>
        <taxon>Hippeaceae</taxon>
        <taxon>Hippea</taxon>
    </lineage>
</organism>
<feature type="domain" description="Tyr recombinase" evidence="10">
    <location>
        <begin position="97"/>
        <end position="266"/>
    </location>
</feature>
<dbReference type="InterPro" id="IPR004107">
    <property type="entry name" value="Integrase_SAM-like_N"/>
</dbReference>
<dbReference type="InterPro" id="IPR044068">
    <property type="entry name" value="CB"/>
</dbReference>
<dbReference type="GO" id="GO:0007059">
    <property type="term" value="P:chromosome segregation"/>
    <property type="evidence" value="ECO:0007669"/>
    <property type="project" value="UniProtKB-KW"/>
</dbReference>
<dbReference type="KEGG" id="hmr:Hipma_1475"/>
<reference evidence="12 13" key="1">
    <citation type="journal article" date="2011" name="Stand. Genomic Sci.">
        <title>Complete genome sequence of the thermophilic sulfur-reducer Hippea maritima type strain (MH(2)).</title>
        <authorList>
            <person name="Huntemann M."/>
            <person name="Lu M."/>
            <person name="Nolan M."/>
            <person name="Lapidus A."/>
            <person name="Lucas S."/>
            <person name="Hammon N."/>
            <person name="Deshpande S."/>
            <person name="Cheng J.F."/>
            <person name="Tapia R."/>
            <person name="Han C."/>
            <person name="Goodwin L."/>
            <person name="Pitluck S."/>
            <person name="Liolios K."/>
            <person name="Pagani I."/>
            <person name="Ivanova N."/>
            <person name="Ovchinikova G."/>
            <person name="Pati A."/>
            <person name="Chen A."/>
            <person name="Palaniappan K."/>
            <person name="Land M."/>
            <person name="Hauser L."/>
            <person name="Jeffries C.D."/>
            <person name="Detter J.C."/>
            <person name="Brambilla E.M."/>
            <person name="Rohde M."/>
            <person name="Spring S."/>
            <person name="Goker M."/>
            <person name="Woyke T."/>
            <person name="Bristow J."/>
            <person name="Eisen J.A."/>
            <person name="Markowitz V."/>
            <person name="Hugenholtz P."/>
            <person name="Kyrpides N.C."/>
            <person name="Klenk H.P."/>
            <person name="Mavromatis K."/>
        </authorList>
    </citation>
    <scope>NUCLEOTIDE SEQUENCE [LARGE SCALE GENOMIC DNA]</scope>
    <source>
        <strain evidence="13">ATCC 700847 / DSM 10411 / MH2</strain>
    </source>
</reference>
<dbReference type="PROSITE" id="PS51900">
    <property type="entry name" value="CB"/>
    <property type="match status" value="1"/>
</dbReference>
<evidence type="ECO:0000256" key="3">
    <source>
        <dbReference type="ARBA" id="ARBA00022618"/>
    </source>
</evidence>
<evidence type="ECO:0000313" key="13">
    <source>
        <dbReference type="Proteomes" id="UP000008139"/>
    </source>
</evidence>
<dbReference type="Gene3D" id="1.10.150.130">
    <property type="match status" value="1"/>
</dbReference>
<dbReference type="FunCoup" id="F2LTQ5">
    <property type="interactions" value="44"/>
</dbReference>
<evidence type="ECO:0000256" key="8">
    <source>
        <dbReference type="ARBA" id="ARBA00023306"/>
    </source>
</evidence>
<keyword evidence="6 9" id="KW-0238">DNA-binding</keyword>
<keyword evidence="4" id="KW-0159">Chromosome partition</keyword>
<reference evidence="13" key="2">
    <citation type="submission" date="2011-03" db="EMBL/GenBank/DDBJ databases">
        <title>The complete genome of Hippea maritima DSM 10411.</title>
        <authorList>
            <consortium name="US DOE Joint Genome Institute (JGI-PGF)"/>
            <person name="Lucas S."/>
            <person name="Copeland A."/>
            <person name="Lapidus A."/>
            <person name="Bruce D."/>
            <person name="Goodwin L."/>
            <person name="Pitluck S."/>
            <person name="Peters L."/>
            <person name="Kyrpides N."/>
            <person name="Mavromatis K."/>
            <person name="Pagani I."/>
            <person name="Ivanova N."/>
            <person name="Mikhailova N."/>
            <person name="Lu M."/>
            <person name="Detter J.C."/>
            <person name="Tapia R."/>
            <person name="Han C."/>
            <person name="Land M."/>
            <person name="Hauser L."/>
            <person name="Markowitz V."/>
            <person name="Cheng J.-F."/>
            <person name="Hugenholtz P."/>
            <person name="Woyke T."/>
            <person name="Wu D."/>
            <person name="Spring S."/>
            <person name="Schroeder M."/>
            <person name="Brambilla E."/>
            <person name="Klenk H.-P."/>
            <person name="Eisen J.A."/>
        </authorList>
    </citation>
    <scope>NUCLEOTIDE SEQUENCE [LARGE SCALE GENOMIC DNA]</scope>
    <source>
        <strain evidence="13">ATCC 700847 / DSM 10411 / MH2</strain>
    </source>
</reference>
<gene>
    <name evidence="12" type="ordered locus">Hipma_1475</name>
</gene>
<keyword evidence="2" id="KW-0963">Cytoplasm</keyword>
<keyword evidence="5" id="KW-0229">DNA integration</keyword>
<dbReference type="EMBL" id="CP002606">
    <property type="protein sequence ID" value="AEA34431.1"/>
    <property type="molecule type" value="Genomic_DNA"/>
</dbReference>
<feature type="domain" description="Core-binding (CB)" evidence="11">
    <location>
        <begin position="1"/>
        <end position="76"/>
    </location>
</feature>
<dbReference type="GO" id="GO:0005737">
    <property type="term" value="C:cytoplasm"/>
    <property type="evidence" value="ECO:0007669"/>
    <property type="project" value="UniProtKB-SubCell"/>
</dbReference>
<keyword evidence="8" id="KW-0131">Cell cycle</keyword>
<dbReference type="OrthoDB" id="9801717at2"/>
<name>F2LTQ5_HIPMA</name>
<proteinExistence type="predicted"/>
<dbReference type="InterPro" id="IPR002104">
    <property type="entry name" value="Integrase_catalytic"/>
</dbReference>
<dbReference type="eggNOG" id="COG4974">
    <property type="taxonomic scope" value="Bacteria"/>
</dbReference>
<dbReference type="GO" id="GO:0006310">
    <property type="term" value="P:DNA recombination"/>
    <property type="evidence" value="ECO:0007669"/>
    <property type="project" value="UniProtKB-KW"/>
</dbReference>
<keyword evidence="3" id="KW-0132">Cell division</keyword>